<evidence type="ECO:0000313" key="2">
    <source>
        <dbReference type="Proteomes" id="UP000001075"/>
    </source>
</evidence>
<proteinExistence type="predicted"/>
<reference evidence="2" key="1">
    <citation type="journal article" date="2011" name="Nat. Biotechnol.">
        <title>The genomic sequence of the Chinese hamster ovary (CHO)-K1 cell line.</title>
        <authorList>
            <person name="Xu X."/>
            <person name="Nagarajan H."/>
            <person name="Lewis N.E."/>
            <person name="Pan S."/>
            <person name="Cai Z."/>
            <person name="Liu X."/>
            <person name="Chen W."/>
            <person name="Xie M."/>
            <person name="Wang W."/>
            <person name="Hammond S."/>
            <person name="Andersen M.R."/>
            <person name="Neff N."/>
            <person name="Passarelli B."/>
            <person name="Koh W."/>
            <person name="Fan H.C."/>
            <person name="Wang J."/>
            <person name="Gui Y."/>
            <person name="Lee K.H."/>
            <person name="Betenbaugh M.J."/>
            <person name="Quake S.R."/>
            <person name="Famili I."/>
            <person name="Palsson B.O."/>
            <person name="Wang J."/>
        </authorList>
    </citation>
    <scope>NUCLEOTIDE SEQUENCE [LARGE SCALE GENOMIC DNA]</scope>
    <source>
        <strain evidence="2">CHO K1 cell line</strain>
    </source>
</reference>
<protein>
    <submittedName>
        <fullName evidence="1">Uncharacterized protein</fullName>
    </submittedName>
</protein>
<gene>
    <name evidence="1" type="ORF">I79_003537</name>
</gene>
<sequence>MFSSPQEHYAGRNHGFALFTRRGDLRGQQKLRGLVKTVDEDKQAFCWTFR</sequence>
<dbReference type="AlphaFoldDB" id="G3H0A0"/>
<dbReference type="InParanoid" id="G3H0A0"/>
<organism evidence="1 2">
    <name type="scientific">Cricetulus griseus</name>
    <name type="common">Chinese hamster</name>
    <name type="synonym">Cricetulus barabensis griseus</name>
    <dbReference type="NCBI Taxonomy" id="10029"/>
    <lineage>
        <taxon>Eukaryota</taxon>
        <taxon>Metazoa</taxon>
        <taxon>Chordata</taxon>
        <taxon>Craniata</taxon>
        <taxon>Vertebrata</taxon>
        <taxon>Euteleostomi</taxon>
        <taxon>Mammalia</taxon>
        <taxon>Eutheria</taxon>
        <taxon>Euarchontoglires</taxon>
        <taxon>Glires</taxon>
        <taxon>Rodentia</taxon>
        <taxon>Myomorpha</taxon>
        <taxon>Muroidea</taxon>
        <taxon>Cricetidae</taxon>
        <taxon>Cricetinae</taxon>
        <taxon>Cricetulus</taxon>
    </lineage>
</organism>
<dbReference type="Proteomes" id="UP000001075">
    <property type="component" value="Unassembled WGS sequence"/>
</dbReference>
<name>G3H0A0_CRIGR</name>
<accession>G3H0A0</accession>
<dbReference type="EMBL" id="JH000088">
    <property type="protein sequence ID" value="EGW03436.1"/>
    <property type="molecule type" value="Genomic_DNA"/>
</dbReference>
<evidence type="ECO:0000313" key="1">
    <source>
        <dbReference type="EMBL" id="EGW03436.1"/>
    </source>
</evidence>